<geneLocation type="plasmid" evidence="3">
    <name>p1</name>
</geneLocation>
<protein>
    <recommendedName>
        <fullName evidence="5">Integral membrane protein</fullName>
    </recommendedName>
</protein>
<evidence type="ECO:0000256" key="1">
    <source>
        <dbReference type="SAM" id="Phobius"/>
    </source>
</evidence>
<evidence type="ECO:0000256" key="2">
    <source>
        <dbReference type="SAM" id="SignalP"/>
    </source>
</evidence>
<keyword evidence="1" id="KW-1133">Transmembrane helix</keyword>
<evidence type="ECO:0008006" key="5">
    <source>
        <dbReference type="Google" id="ProtNLM"/>
    </source>
</evidence>
<feature type="signal peptide" evidence="2">
    <location>
        <begin position="1"/>
        <end position="22"/>
    </location>
</feature>
<evidence type="ECO:0000313" key="4">
    <source>
        <dbReference type="Proteomes" id="UP000298596"/>
    </source>
</evidence>
<evidence type="ECO:0000313" key="3">
    <source>
        <dbReference type="EMBL" id="QCO04866.1"/>
    </source>
</evidence>
<name>A0A4D8Q8B1_AZOBR</name>
<feature type="transmembrane region" description="Helical" evidence="1">
    <location>
        <begin position="99"/>
        <end position="117"/>
    </location>
</feature>
<feature type="transmembrane region" description="Helical" evidence="1">
    <location>
        <begin position="222"/>
        <end position="243"/>
    </location>
</feature>
<gene>
    <name evidence="3" type="ORF">D3867_23700</name>
</gene>
<accession>A0A4D8Q8B1</accession>
<feature type="chain" id="PRO_5020656888" description="Integral membrane protein" evidence="2">
    <location>
        <begin position="23"/>
        <end position="409"/>
    </location>
</feature>
<proteinExistence type="predicted"/>
<keyword evidence="2" id="KW-0732">Signal</keyword>
<keyword evidence="3" id="KW-0614">Plasmid</keyword>
<keyword evidence="1" id="KW-0812">Transmembrane</keyword>
<feature type="transmembrane region" description="Helical" evidence="1">
    <location>
        <begin position="60"/>
        <end position="87"/>
    </location>
</feature>
<sequence length="409" mass="44800">MVAVTLVVLTAMLGSSFSPSNAEAVQRYAPAGFAAVVLAAAAATFFLPTFTGTKQLARRLFLIITGMASVTAILGVSVQAAAGIYPMPPNPSVAPLPRLFFLIMVVAGMLWSAHALVEPVKRSVRRRWWNMGASDSAAPPDWKGILDMLCTDASDPMRLEAGEAYPDGRGEIRVEVSIATAGAFAFVVALGILFGIALDYILYPRVPAIFVMDNSVERLANLSGNLTAFLALITAAVSIVFTYQQLRAKVRADSRQAWVTKVRELMADVLENIHDVSRRGRASPHFNRFNKSRTLLELHLNPAEADHRLLMLLIRACAFTGTVIDNDRETAQQLAAAMEPWIAEGKGQIDSESHRVLAGTLNTYLDAAPGPVNGRRVLPPRDRDRIVSFMFKLSHAILKREWERVRHTR</sequence>
<feature type="transmembrane region" description="Helical" evidence="1">
    <location>
        <begin position="32"/>
        <end position="53"/>
    </location>
</feature>
<feature type="transmembrane region" description="Helical" evidence="1">
    <location>
        <begin position="178"/>
        <end position="202"/>
    </location>
</feature>
<keyword evidence="1" id="KW-0472">Membrane</keyword>
<reference evidence="3 4" key="1">
    <citation type="submission" date="2018-09" db="EMBL/GenBank/DDBJ databases">
        <title>Whole genome based analysis of evolution and adaptive divergence in Indian and Brazilian strains of Azospirillum brasilense.</title>
        <authorList>
            <person name="Singh C."/>
            <person name="Tripathi A.K."/>
        </authorList>
    </citation>
    <scope>NUCLEOTIDE SEQUENCE [LARGE SCALE GENOMIC DNA]</scope>
    <source>
        <strain evidence="3 4">MTCC4036</strain>
        <plasmid evidence="3 4">p1</plasmid>
    </source>
</reference>
<dbReference type="AlphaFoldDB" id="A0A4D8Q8B1"/>
<dbReference type="Proteomes" id="UP000298596">
    <property type="component" value="Plasmid p1"/>
</dbReference>
<organism evidence="3 4">
    <name type="scientific">Azospirillum brasilense</name>
    <dbReference type="NCBI Taxonomy" id="192"/>
    <lineage>
        <taxon>Bacteria</taxon>
        <taxon>Pseudomonadati</taxon>
        <taxon>Pseudomonadota</taxon>
        <taxon>Alphaproteobacteria</taxon>
        <taxon>Rhodospirillales</taxon>
        <taxon>Azospirillaceae</taxon>
        <taxon>Azospirillum</taxon>
    </lineage>
</organism>
<dbReference type="EMBL" id="CP032331">
    <property type="protein sequence ID" value="QCO04866.1"/>
    <property type="molecule type" value="Genomic_DNA"/>
</dbReference>